<dbReference type="Pfam" id="PF01764">
    <property type="entry name" value="Lipase_3"/>
    <property type="match status" value="1"/>
</dbReference>
<keyword evidence="2 5" id="KW-0378">Hydrolase</keyword>
<evidence type="ECO:0000256" key="1">
    <source>
        <dbReference type="ARBA" id="ARBA00010701"/>
    </source>
</evidence>
<dbReference type="InterPro" id="IPR033556">
    <property type="entry name" value="PLA"/>
</dbReference>
<accession>A0AAV0Z467</accession>
<evidence type="ECO:0000256" key="5">
    <source>
        <dbReference type="RuleBase" id="RU367093"/>
    </source>
</evidence>
<dbReference type="GO" id="GO:0005737">
    <property type="term" value="C:cytoplasm"/>
    <property type="evidence" value="ECO:0007669"/>
    <property type="project" value="UniProtKB-ARBA"/>
</dbReference>
<organism evidence="7 8">
    <name type="scientific">Vicia faba</name>
    <name type="common">Broad bean</name>
    <name type="synonym">Faba vulgaris</name>
    <dbReference type="NCBI Taxonomy" id="3906"/>
    <lineage>
        <taxon>Eukaryota</taxon>
        <taxon>Viridiplantae</taxon>
        <taxon>Streptophyta</taxon>
        <taxon>Embryophyta</taxon>
        <taxon>Tracheophyta</taxon>
        <taxon>Spermatophyta</taxon>
        <taxon>Magnoliopsida</taxon>
        <taxon>eudicotyledons</taxon>
        <taxon>Gunneridae</taxon>
        <taxon>Pentapetalae</taxon>
        <taxon>rosids</taxon>
        <taxon>fabids</taxon>
        <taxon>Fabales</taxon>
        <taxon>Fabaceae</taxon>
        <taxon>Papilionoideae</taxon>
        <taxon>50 kb inversion clade</taxon>
        <taxon>NPAAA clade</taxon>
        <taxon>Hologalegina</taxon>
        <taxon>IRL clade</taxon>
        <taxon>Fabeae</taxon>
        <taxon>Vicia</taxon>
    </lineage>
</organism>
<evidence type="ECO:0000313" key="7">
    <source>
        <dbReference type="EMBL" id="CAI8591032.1"/>
    </source>
</evidence>
<dbReference type="InterPro" id="IPR002921">
    <property type="entry name" value="Fungal_lipase-type"/>
</dbReference>
<dbReference type="GO" id="GO:0016042">
    <property type="term" value="P:lipid catabolic process"/>
    <property type="evidence" value="ECO:0007669"/>
    <property type="project" value="UniProtKB-UniRule"/>
</dbReference>
<protein>
    <recommendedName>
        <fullName evidence="5">Phospholipase A1</fullName>
        <ecNumber evidence="5">3.1.1.-</ecNumber>
    </recommendedName>
</protein>
<dbReference type="SUPFAM" id="SSF53474">
    <property type="entry name" value="alpha/beta-Hydrolases"/>
    <property type="match status" value="1"/>
</dbReference>
<keyword evidence="3 5" id="KW-0442">Lipid degradation</keyword>
<dbReference type="Proteomes" id="UP001157006">
    <property type="component" value="Chromosome 1L"/>
</dbReference>
<dbReference type="PANTHER" id="PTHR31828">
    <property type="entry name" value="PHOSPHOLIPASE A1-IIGAMMA"/>
    <property type="match status" value="1"/>
</dbReference>
<dbReference type="InterPro" id="IPR029058">
    <property type="entry name" value="AB_hydrolase_fold"/>
</dbReference>
<dbReference type="CDD" id="cd00519">
    <property type="entry name" value="Lipase_3"/>
    <property type="match status" value="1"/>
</dbReference>
<keyword evidence="8" id="KW-1185">Reference proteome</keyword>
<sequence>MGNSSSIAKRWKQLSGEDHWKGLLDPLDIDLRHYIIHYGEMAEATYDSFNSEKASKFAALPEAFIVKSSWEDAWCKESNWIGYVAVATDEGKKALGRRDIVVAWRGTIQTLEWIEDLEFWLVSAPKVFGHDNVVDPKVHQGWYSIYTSENQESPFNKTSAQEQVLTEVKRLVETYKHEETSITITGHSLGAALATLNAVDIVKNGYNKPSDPSVKASPVAAIILASPRVGDENFKTVFSSFKDLSLLRIANELDIVPKYPLVFYSDVGEELKIDTTKSMYLKKSCNPFSKHNLEIYLHGVAGTQGSNGGFDPEGNRDISLANKTMDALKDEYHVPASWRVVENKGMVQQLDGSWKLVDHEDDTQF</sequence>
<comment type="function">
    <text evidence="5">Acylhydrolase that catalyzes the hydrolysis of phospholipids at the sn-1 position.</text>
</comment>
<evidence type="ECO:0000256" key="2">
    <source>
        <dbReference type="ARBA" id="ARBA00022801"/>
    </source>
</evidence>
<evidence type="ECO:0000313" key="8">
    <source>
        <dbReference type="Proteomes" id="UP001157006"/>
    </source>
</evidence>
<evidence type="ECO:0000256" key="3">
    <source>
        <dbReference type="ARBA" id="ARBA00022963"/>
    </source>
</evidence>
<name>A0AAV0Z467_VICFA</name>
<dbReference type="EMBL" id="OX451736">
    <property type="protein sequence ID" value="CAI8591032.1"/>
    <property type="molecule type" value="Genomic_DNA"/>
</dbReference>
<comment type="similarity">
    <text evidence="1 5">Belongs to the AB hydrolase superfamily. Lipase family.</text>
</comment>
<keyword evidence="4 5" id="KW-0443">Lipid metabolism</keyword>
<feature type="domain" description="Fungal lipase-type" evidence="6">
    <location>
        <begin position="101"/>
        <end position="262"/>
    </location>
</feature>
<evidence type="ECO:0000259" key="6">
    <source>
        <dbReference type="Pfam" id="PF01764"/>
    </source>
</evidence>
<dbReference type="EC" id="3.1.1.-" evidence="5"/>
<dbReference type="GO" id="GO:0008970">
    <property type="term" value="F:phospholipase A1 activity"/>
    <property type="evidence" value="ECO:0007669"/>
    <property type="project" value="UniProtKB-UniRule"/>
</dbReference>
<dbReference type="Gene3D" id="3.40.50.1820">
    <property type="entry name" value="alpha/beta hydrolase"/>
    <property type="match status" value="1"/>
</dbReference>
<dbReference type="FunFam" id="3.40.50.1820:FF:000065">
    <property type="entry name" value="Phospholipase A1-II 3"/>
    <property type="match status" value="1"/>
</dbReference>
<proteinExistence type="inferred from homology"/>
<dbReference type="PANTHER" id="PTHR31828:SF1">
    <property type="entry name" value="PHOSPHOLIPASE A1-IIGAMMA"/>
    <property type="match status" value="1"/>
</dbReference>
<dbReference type="AlphaFoldDB" id="A0AAV0Z467"/>
<evidence type="ECO:0000256" key="4">
    <source>
        <dbReference type="ARBA" id="ARBA00023098"/>
    </source>
</evidence>
<gene>
    <name evidence="7" type="ORF">VFH_I469200</name>
</gene>
<reference evidence="7 8" key="1">
    <citation type="submission" date="2023-01" db="EMBL/GenBank/DDBJ databases">
        <authorList>
            <person name="Kreplak J."/>
        </authorList>
    </citation>
    <scope>NUCLEOTIDE SEQUENCE [LARGE SCALE GENOMIC DNA]</scope>
</reference>